<dbReference type="AlphaFoldDB" id="A0A1H5QNK4"/>
<reference evidence="3" key="1">
    <citation type="submission" date="2016-10" db="EMBL/GenBank/DDBJ databases">
        <authorList>
            <person name="Varghese N."/>
            <person name="Submissions S."/>
        </authorList>
    </citation>
    <scope>NUCLEOTIDE SEQUENCE [LARGE SCALE GENOMIC DNA]</scope>
    <source>
        <strain evidence="3">DSM 44654</strain>
    </source>
</reference>
<evidence type="ECO:0000256" key="1">
    <source>
        <dbReference type="SAM" id="Phobius"/>
    </source>
</evidence>
<dbReference type="OrthoDB" id="3626588at2"/>
<dbReference type="Proteomes" id="UP000198878">
    <property type="component" value="Unassembled WGS sequence"/>
</dbReference>
<feature type="transmembrane region" description="Helical" evidence="1">
    <location>
        <begin position="102"/>
        <end position="124"/>
    </location>
</feature>
<feature type="transmembrane region" description="Helical" evidence="1">
    <location>
        <begin position="203"/>
        <end position="223"/>
    </location>
</feature>
<feature type="transmembrane region" description="Helical" evidence="1">
    <location>
        <begin position="136"/>
        <end position="156"/>
    </location>
</feature>
<gene>
    <name evidence="2" type="ORF">SAMN05421837_103832</name>
</gene>
<feature type="transmembrane region" description="Helical" evidence="1">
    <location>
        <begin position="61"/>
        <end position="81"/>
    </location>
</feature>
<keyword evidence="1" id="KW-0472">Membrane</keyword>
<feature type="transmembrane region" description="Helical" evidence="1">
    <location>
        <begin position="168"/>
        <end position="191"/>
    </location>
</feature>
<feature type="transmembrane region" description="Helical" evidence="1">
    <location>
        <begin position="37"/>
        <end position="55"/>
    </location>
</feature>
<keyword evidence="1" id="KW-0812">Transmembrane</keyword>
<sequence length="252" mass="26357">MSAAALRWLASRGQRVRAPAPFIDALLATRDLSGRSLVWLLVFGVPVFLGGVFYLDFFGATVSALVYLVCLAILLAGWQSIRSAQRQLARRTRPWPGPASRPGGWFVAAGALAYGGGAAIAVSLLPTAPAFATGRLILLGVFASCGVVIVTSFLRAPVLAVDDASAAVYRGLVAENLHAASPALVAVPPLLDLVTESPVPRGYAPVLVAYAVVVIAAELVAYLRGRRPLPAGHYGDPLPRGTAVDWSPPEAR</sequence>
<evidence type="ECO:0000313" key="3">
    <source>
        <dbReference type="Proteomes" id="UP000198878"/>
    </source>
</evidence>
<name>A0A1H5QNK4_9PSEU</name>
<evidence type="ECO:0000313" key="2">
    <source>
        <dbReference type="EMBL" id="SEF27424.1"/>
    </source>
</evidence>
<keyword evidence="1" id="KW-1133">Transmembrane helix</keyword>
<dbReference type="EMBL" id="FNUJ01000003">
    <property type="protein sequence ID" value="SEF27424.1"/>
    <property type="molecule type" value="Genomic_DNA"/>
</dbReference>
<organism evidence="2 3">
    <name type="scientific">Amycolatopsis pretoriensis</name>
    <dbReference type="NCBI Taxonomy" id="218821"/>
    <lineage>
        <taxon>Bacteria</taxon>
        <taxon>Bacillati</taxon>
        <taxon>Actinomycetota</taxon>
        <taxon>Actinomycetes</taxon>
        <taxon>Pseudonocardiales</taxon>
        <taxon>Pseudonocardiaceae</taxon>
        <taxon>Amycolatopsis</taxon>
    </lineage>
</organism>
<keyword evidence="3" id="KW-1185">Reference proteome</keyword>
<proteinExistence type="predicted"/>
<protein>
    <submittedName>
        <fullName evidence="2">Uncharacterized protein</fullName>
    </submittedName>
</protein>
<dbReference type="RefSeq" id="WP_086682685.1">
    <property type="nucleotide sequence ID" value="NZ_FNUJ01000003.1"/>
</dbReference>
<accession>A0A1H5QNK4</accession>